<dbReference type="RefSeq" id="WP_184044527.1">
    <property type="nucleotide sequence ID" value="NZ_JACIGK010000012.1"/>
</dbReference>
<comment type="caution">
    <text evidence="2">The sequence shown here is derived from an EMBL/GenBank/DDBJ whole genome shotgun (WGS) entry which is preliminary data.</text>
</comment>
<evidence type="ECO:0000313" key="3">
    <source>
        <dbReference type="Proteomes" id="UP000554286"/>
    </source>
</evidence>
<keyword evidence="3" id="KW-1185">Reference proteome</keyword>
<dbReference type="EMBL" id="JACIGK010000012">
    <property type="protein sequence ID" value="MBB4266298.1"/>
    <property type="molecule type" value="Genomic_DNA"/>
</dbReference>
<feature type="region of interest" description="Disordered" evidence="1">
    <location>
        <begin position="1"/>
        <end position="21"/>
    </location>
</feature>
<sequence length="166" mass="17784">MTPLLRFDDPTAPASAYDDTGHYPLPEGATSTLTLRYVLDEDGAVIDQYAGLDDAAAVAAHVARQEAARDAARDAAEAPATVMTPPQFLATLFTIAERVAIRAARETDPAVDDFLRLVEDPRLTEVDRADPSTVAIVRYLTTTDPPLLTEARAAQVLAGERPALEP</sequence>
<dbReference type="Proteomes" id="UP000554286">
    <property type="component" value="Unassembled WGS sequence"/>
</dbReference>
<gene>
    <name evidence="2" type="ORF">GGD89_001929</name>
</gene>
<protein>
    <submittedName>
        <fullName evidence="2">Uncharacterized protein</fullName>
    </submittedName>
</protein>
<evidence type="ECO:0000256" key="1">
    <source>
        <dbReference type="SAM" id="MobiDB-lite"/>
    </source>
</evidence>
<evidence type="ECO:0000313" key="2">
    <source>
        <dbReference type="EMBL" id="MBB4266298.1"/>
    </source>
</evidence>
<reference evidence="2 3" key="1">
    <citation type="submission" date="2020-08" db="EMBL/GenBank/DDBJ databases">
        <title>Genome sequencing of Purple Non-Sulfur Bacteria from various extreme environments.</title>
        <authorList>
            <person name="Mayer M."/>
        </authorList>
    </citation>
    <scope>NUCLEOTIDE SEQUENCE [LARGE SCALE GENOMIC DNA]</scope>
    <source>
        <strain evidence="2 3">JA131</strain>
    </source>
</reference>
<name>A0A7W6W9Y4_9PROT</name>
<organism evidence="2 3">
    <name type="scientific">Roseospira visakhapatnamensis</name>
    <dbReference type="NCBI Taxonomy" id="390880"/>
    <lineage>
        <taxon>Bacteria</taxon>
        <taxon>Pseudomonadati</taxon>
        <taxon>Pseudomonadota</taxon>
        <taxon>Alphaproteobacteria</taxon>
        <taxon>Rhodospirillales</taxon>
        <taxon>Rhodospirillaceae</taxon>
        <taxon>Roseospira</taxon>
    </lineage>
</organism>
<dbReference type="AlphaFoldDB" id="A0A7W6W9Y4"/>
<accession>A0A7W6W9Y4</accession>
<proteinExistence type="predicted"/>